<dbReference type="GO" id="GO:0005319">
    <property type="term" value="F:lipid transporter activity"/>
    <property type="evidence" value="ECO:0007669"/>
    <property type="project" value="TreeGrafter"/>
</dbReference>
<keyword evidence="6" id="KW-1133">Transmembrane helix</keyword>
<reference evidence="8 9" key="1">
    <citation type="journal article" date="2011" name="PLoS Pathog.">
        <title>Endophytic Life Strategies Decoded by Genome and Transcriptome Analyses of the Mutualistic Root Symbiont Piriformospora indica.</title>
        <authorList>
            <person name="Zuccaro A."/>
            <person name="Lahrmann U."/>
            <person name="Guldener U."/>
            <person name="Langen G."/>
            <person name="Pfiffi S."/>
            <person name="Biedenkopf D."/>
            <person name="Wong P."/>
            <person name="Samans B."/>
            <person name="Grimm C."/>
            <person name="Basiewicz M."/>
            <person name="Murat C."/>
            <person name="Martin F."/>
            <person name="Kogel K.H."/>
        </authorList>
    </citation>
    <scope>NUCLEOTIDE SEQUENCE [LARGE SCALE GENOMIC DNA]</scope>
    <source>
        <strain evidence="8 9">DSM 11827</strain>
    </source>
</reference>
<dbReference type="eggNOG" id="KOG0059">
    <property type="taxonomic scope" value="Eukaryota"/>
</dbReference>
<keyword evidence="2" id="KW-0677">Repeat</keyword>
<evidence type="ECO:0000256" key="4">
    <source>
        <dbReference type="ARBA" id="ARBA00022840"/>
    </source>
</evidence>
<evidence type="ECO:0000313" key="9">
    <source>
        <dbReference type="Proteomes" id="UP000007148"/>
    </source>
</evidence>
<dbReference type="InterPro" id="IPR027417">
    <property type="entry name" value="P-loop_NTPase"/>
</dbReference>
<dbReference type="SUPFAM" id="SSF52540">
    <property type="entry name" value="P-loop containing nucleoside triphosphate hydrolases"/>
    <property type="match status" value="2"/>
</dbReference>
<feature type="transmembrane region" description="Helical" evidence="6">
    <location>
        <begin position="833"/>
        <end position="854"/>
    </location>
</feature>
<feature type="transmembrane region" description="Helical" evidence="6">
    <location>
        <begin position="354"/>
        <end position="376"/>
    </location>
</feature>
<dbReference type="SMART" id="SM00382">
    <property type="entry name" value="AAA"/>
    <property type="match status" value="2"/>
</dbReference>
<keyword evidence="4 8" id="KW-0067">ATP-binding</keyword>
<feature type="domain" description="ABC transporter" evidence="7">
    <location>
        <begin position="450"/>
        <end position="685"/>
    </location>
</feature>
<dbReference type="InterPro" id="IPR003593">
    <property type="entry name" value="AAA+_ATPase"/>
</dbReference>
<name>G4TMC2_SERID</name>
<dbReference type="InParanoid" id="G4TMC2"/>
<dbReference type="InterPro" id="IPR017871">
    <property type="entry name" value="ABC_transporter-like_CS"/>
</dbReference>
<feature type="transmembrane region" description="Helical" evidence="6">
    <location>
        <begin position="1005"/>
        <end position="1025"/>
    </location>
</feature>
<feature type="transmembrane region" description="Helical" evidence="6">
    <location>
        <begin position="396"/>
        <end position="417"/>
    </location>
</feature>
<dbReference type="PANTHER" id="PTHR19229:SF36">
    <property type="entry name" value="ATP-BINDING CASSETTE SUB-FAMILY A MEMBER 2"/>
    <property type="match status" value="1"/>
</dbReference>
<dbReference type="OMA" id="WKNWIVL"/>
<dbReference type="PROSITE" id="PS50893">
    <property type="entry name" value="ABC_TRANSPORTER_2"/>
    <property type="match status" value="2"/>
</dbReference>
<feature type="region of interest" description="Disordered" evidence="5">
    <location>
        <begin position="776"/>
        <end position="797"/>
    </location>
</feature>
<dbReference type="GO" id="GO:0005524">
    <property type="term" value="F:ATP binding"/>
    <property type="evidence" value="ECO:0007669"/>
    <property type="project" value="UniProtKB-KW"/>
</dbReference>
<dbReference type="GO" id="GO:0140359">
    <property type="term" value="F:ABC-type transporter activity"/>
    <property type="evidence" value="ECO:0007669"/>
    <property type="project" value="InterPro"/>
</dbReference>
<dbReference type="PROSITE" id="PS00211">
    <property type="entry name" value="ABC_TRANSPORTER_1"/>
    <property type="match status" value="2"/>
</dbReference>
<dbReference type="GO" id="GO:0016887">
    <property type="term" value="F:ATP hydrolysis activity"/>
    <property type="evidence" value="ECO:0007669"/>
    <property type="project" value="InterPro"/>
</dbReference>
<gene>
    <name evidence="8" type="ORF">PIIN_06400</name>
</gene>
<feature type="transmembrane region" description="Helical" evidence="6">
    <location>
        <begin position="266"/>
        <end position="287"/>
    </location>
</feature>
<proteinExistence type="predicted"/>
<accession>G4TMC2</accession>
<feature type="transmembrane region" description="Helical" evidence="6">
    <location>
        <begin position="30"/>
        <end position="48"/>
    </location>
</feature>
<keyword evidence="1" id="KW-0813">Transport</keyword>
<keyword evidence="6" id="KW-0812">Transmembrane</keyword>
<keyword evidence="9" id="KW-1185">Reference proteome</keyword>
<dbReference type="EMBL" id="CAFZ01000166">
    <property type="protein sequence ID" value="CCA72465.1"/>
    <property type="molecule type" value="Genomic_DNA"/>
</dbReference>
<evidence type="ECO:0000313" key="8">
    <source>
        <dbReference type="EMBL" id="CCA72465.1"/>
    </source>
</evidence>
<dbReference type="Pfam" id="PF00005">
    <property type="entry name" value="ABC_tran"/>
    <property type="match status" value="2"/>
</dbReference>
<dbReference type="Proteomes" id="UP000007148">
    <property type="component" value="Unassembled WGS sequence"/>
</dbReference>
<dbReference type="GO" id="GO:0016020">
    <property type="term" value="C:membrane"/>
    <property type="evidence" value="ECO:0007669"/>
    <property type="project" value="InterPro"/>
</dbReference>
<feature type="transmembrane region" description="Helical" evidence="6">
    <location>
        <begin position="1195"/>
        <end position="1219"/>
    </location>
</feature>
<dbReference type="HOGENOM" id="CLU_001640_1_0_1"/>
<dbReference type="CDD" id="cd03263">
    <property type="entry name" value="ABC_subfamily_A"/>
    <property type="match status" value="2"/>
</dbReference>
<evidence type="ECO:0000256" key="2">
    <source>
        <dbReference type="ARBA" id="ARBA00022737"/>
    </source>
</evidence>
<evidence type="ECO:0000256" key="3">
    <source>
        <dbReference type="ARBA" id="ARBA00022741"/>
    </source>
</evidence>
<evidence type="ECO:0000256" key="1">
    <source>
        <dbReference type="ARBA" id="ARBA00022448"/>
    </source>
</evidence>
<feature type="transmembrane region" description="Helical" evidence="6">
    <location>
        <begin position="299"/>
        <end position="322"/>
    </location>
</feature>
<feature type="transmembrane region" description="Helical" evidence="6">
    <location>
        <begin position="328"/>
        <end position="347"/>
    </location>
</feature>
<sequence length="1581" mass="172574">MLFFRQLNALIWKNLIVLLQHWILNLLRCLVFPIGFGIFLATAQFFLIKPNNLGVGQPQSIVSLESAFKSGYNFYWVDATNGSATPSPRDIMDRVTANFSPWQKSLVHQLDSPQDIDPQCQQNFNGFSECFAAVIFDDITGFSGVNYTIRADAGLRYVNVDKHNSDVELRVLPLQWALDSAIIQLRAGRFVQPPQELPFTQRTNKEQTEFIRKVYIGGIASLFVLVFFVGFLGVVYHLPGSFMGERASMTTIHMQQMGLLDSARLISWHLSITLPYLPGYIIIALIWQKTIFTNTSPGVMVLINILTSFSLSSWSMLVGSPFGKSPQLAAIAATFLAILFAIIALVLKGGATLAVVYTLVFPPGFFVFAILSLCAYEGQDIVPKISQPDPDHGTRISALFVVALIDIFVYPLLALMVENIRYNAKNPGTGLFARLKKRPEVPPHPEGAAIAVRNLKKTFPGGNLLRRQRVTAIEDLSFTVPKTGIWILLGSNGAGKSTVLSMLGNLLGRDSGTVTFEGGADRPSRGKLGIVPQKNVLIPELSCYQTVRLWSAIKRPSGSKERKADLVRLLNDCDLGKKVSHKAGSLSGGQKRKLQLAIGLVGGSEILLVDEATSGVDPLSRRALWRALTAVKHERTIIFTTHFLDEADLLGDSVAVLAAPGRLLAQGTPVSLKSSLGEGYTTSVTFPHTDAEKHQTVAAAEQVLARILPKAPHARCIQISDNGAKFALRTKDAEVVRQVLTALQSAKDNGEIQTYDANGASLEDIFVSLMTRDSQSAGGSIDEKATRTELDSQETPAKLEDRTPLDLSDGRRTWFFQQAGTVFWKRLLIMRRAWLGPLLAMAIACSGACIPLFFMKDRVKTCVPDFSPSFAQSLLFPWSVAVNTGFLDTESSNTAIIAPPNALEPLSGFFTSVNVTTVSDQQALINDIQQNARSLSFGGLFLDATRNSSLIAFQALEILNGPTLLNLASNTWIASATSGGEAPVIAANYMPFAARSGAGLDPMKWIGFFAAAMGAFPAFFTLYVTKERRSLVQAMQLSNGIANPASLWLGHLLFDGIFGVVVAIIVSVVFSKVSTQFSYLGLYGFTMVLYGYTSILFAYCVTLFSASALAAFSIVAGYQVVMFMLYLSAYLLSLTYAPVSATSRYMTIIHYTMSLLAPINSLVRSTLISVNLFSLDCKGYSPETTPGALAYMGSPILYLILYGLILFCILVAVDGGFAWPSFLSFHRRASQQPPESTPPDVIKETEKVEGSDDPLRVLHVSKRFGSNQAVEDVSFGVARGTICALLGPNGAGKTTTFNMIRGETTVDTGDVYINAMSITHNSAGARVGLGVCPQFTAIDSQLTVREHLQVYGRLKGLHAGAELNRNIEVLLTATALAQYADRLASKLSGGNQRKLALAISLIGNPEVVLIDEFSTGIAPDTKRAMWKTFRNVNVGKSVVITTHSMEEATALANKVCIIARRMLAVGTTAELASRYPYYEIHLATRTRDELIKAQQLMARIPGSRQADDIATRWEVPLQGPGDESHALTLADLFGILSEQEDFDEFSVDTVSLESIFLKIVRENNVREEGEDVHKRPWWRCV</sequence>
<dbReference type="PANTHER" id="PTHR19229">
    <property type="entry name" value="ATP-BINDING CASSETTE TRANSPORTER SUBFAMILY A ABCA"/>
    <property type="match status" value="1"/>
</dbReference>
<dbReference type="OrthoDB" id="8061355at2759"/>
<dbReference type="InterPro" id="IPR003439">
    <property type="entry name" value="ABC_transporter-like_ATP-bd"/>
</dbReference>
<feature type="transmembrane region" description="Helical" evidence="6">
    <location>
        <begin position="1110"/>
        <end position="1132"/>
    </location>
</feature>
<evidence type="ECO:0000256" key="5">
    <source>
        <dbReference type="SAM" id="MobiDB-lite"/>
    </source>
</evidence>
<protein>
    <submittedName>
        <fullName evidence="8">Related to ATP-binding cassette, sub-family A</fullName>
    </submittedName>
</protein>
<evidence type="ECO:0000256" key="6">
    <source>
        <dbReference type="SAM" id="Phobius"/>
    </source>
</evidence>
<keyword evidence="6" id="KW-0472">Membrane</keyword>
<feature type="transmembrane region" description="Helical" evidence="6">
    <location>
        <begin position="1082"/>
        <end position="1104"/>
    </location>
</feature>
<dbReference type="InterPro" id="IPR026082">
    <property type="entry name" value="ABCA"/>
</dbReference>
<organism evidence="8 9">
    <name type="scientific">Serendipita indica (strain DSM 11827)</name>
    <name type="common">Root endophyte fungus</name>
    <name type="synonym">Piriformospora indica</name>
    <dbReference type="NCBI Taxonomy" id="1109443"/>
    <lineage>
        <taxon>Eukaryota</taxon>
        <taxon>Fungi</taxon>
        <taxon>Dikarya</taxon>
        <taxon>Basidiomycota</taxon>
        <taxon>Agaricomycotina</taxon>
        <taxon>Agaricomycetes</taxon>
        <taxon>Sebacinales</taxon>
        <taxon>Serendipitaceae</taxon>
        <taxon>Serendipita</taxon>
    </lineage>
</organism>
<feature type="transmembrane region" description="Helical" evidence="6">
    <location>
        <begin position="214"/>
        <end position="238"/>
    </location>
</feature>
<feature type="transmembrane region" description="Helical" evidence="6">
    <location>
        <begin position="1045"/>
        <end position="1070"/>
    </location>
</feature>
<feature type="domain" description="ABC transporter" evidence="7">
    <location>
        <begin position="1255"/>
        <end position="1485"/>
    </location>
</feature>
<feature type="compositionally biased region" description="Basic and acidic residues" evidence="5">
    <location>
        <begin position="781"/>
        <end position="790"/>
    </location>
</feature>
<dbReference type="STRING" id="1109443.G4TMC2"/>
<keyword evidence="3" id="KW-0547">Nucleotide-binding</keyword>
<dbReference type="Gene3D" id="3.40.50.300">
    <property type="entry name" value="P-loop containing nucleotide triphosphate hydrolases"/>
    <property type="match status" value="2"/>
</dbReference>
<feature type="transmembrane region" description="Helical" evidence="6">
    <location>
        <begin position="866"/>
        <end position="887"/>
    </location>
</feature>
<evidence type="ECO:0000259" key="7">
    <source>
        <dbReference type="PROSITE" id="PS50893"/>
    </source>
</evidence>
<comment type="caution">
    <text evidence="8">The sequence shown here is derived from an EMBL/GenBank/DDBJ whole genome shotgun (WGS) entry which is preliminary data.</text>
</comment>